<gene>
    <name evidence="1" type="ORF">HELGO_WM3340</name>
</gene>
<organism evidence="1">
    <name type="scientific">uncultured Sulfurovum sp</name>
    <dbReference type="NCBI Taxonomy" id="269237"/>
    <lineage>
        <taxon>Bacteria</taxon>
        <taxon>Pseudomonadati</taxon>
        <taxon>Campylobacterota</taxon>
        <taxon>Epsilonproteobacteria</taxon>
        <taxon>Campylobacterales</taxon>
        <taxon>Sulfurovaceae</taxon>
        <taxon>Sulfurovum</taxon>
        <taxon>environmental samples</taxon>
    </lineage>
</organism>
<reference evidence="1" key="1">
    <citation type="submission" date="2020-01" db="EMBL/GenBank/DDBJ databases">
        <authorList>
            <person name="Meier V. D."/>
            <person name="Meier V D."/>
        </authorList>
    </citation>
    <scope>NUCLEOTIDE SEQUENCE</scope>
    <source>
        <strain evidence="1">HLG_WM_MAG_01</strain>
    </source>
</reference>
<dbReference type="EMBL" id="CACVAS010000047">
    <property type="protein sequence ID" value="CAA6807815.1"/>
    <property type="molecule type" value="Genomic_DNA"/>
</dbReference>
<sequence>MKTKTKILQLELALLEGAKAEIKGDRVIITIDTEKTKRDIWENQIEMWLTIKGSTKTLSSGYLRVVRDKLKFKQWQ</sequence>
<proteinExistence type="predicted"/>
<dbReference type="AlphaFoldDB" id="A0A6S6ST41"/>
<accession>A0A6S6ST41</accession>
<protein>
    <submittedName>
        <fullName evidence="1">Uncharacterized protein</fullName>
    </submittedName>
</protein>
<name>A0A6S6ST41_9BACT</name>
<evidence type="ECO:0000313" key="1">
    <source>
        <dbReference type="EMBL" id="CAA6807815.1"/>
    </source>
</evidence>